<gene>
    <name evidence="3" type="ORF">H7C19_06510</name>
</gene>
<dbReference type="Proteomes" id="UP000547209">
    <property type="component" value="Unassembled WGS sequence"/>
</dbReference>
<evidence type="ECO:0000313" key="3">
    <source>
        <dbReference type="EMBL" id="MBB6670337.1"/>
    </source>
</evidence>
<dbReference type="AlphaFoldDB" id="A0A7X0RMR1"/>
<evidence type="ECO:0000313" key="4">
    <source>
        <dbReference type="Proteomes" id="UP000547209"/>
    </source>
</evidence>
<dbReference type="InterPro" id="IPR013538">
    <property type="entry name" value="ASHA1/2-like_C"/>
</dbReference>
<accession>A0A7X0RMR1</accession>
<name>A0A7X0RMR1_9BACL</name>
<dbReference type="SUPFAM" id="SSF55961">
    <property type="entry name" value="Bet v1-like"/>
    <property type="match status" value="1"/>
</dbReference>
<comment type="similarity">
    <text evidence="1">Belongs to the AHA1 family.</text>
</comment>
<dbReference type="InterPro" id="IPR023393">
    <property type="entry name" value="START-like_dom_sf"/>
</dbReference>
<organism evidence="3 4">
    <name type="scientific">Cohnella nanjingensis</name>
    <dbReference type="NCBI Taxonomy" id="1387779"/>
    <lineage>
        <taxon>Bacteria</taxon>
        <taxon>Bacillati</taxon>
        <taxon>Bacillota</taxon>
        <taxon>Bacilli</taxon>
        <taxon>Bacillales</taxon>
        <taxon>Paenibacillaceae</taxon>
        <taxon>Cohnella</taxon>
    </lineage>
</organism>
<proteinExistence type="inferred from homology"/>
<keyword evidence="4" id="KW-1185">Reference proteome</keyword>
<comment type="caution">
    <text evidence="3">The sequence shown here is derived from an EMBL/GenBank/DDBJ whole genome shotgun (WGS) entry which is preliminary data.</text>
</comment>
<protein>
    <submittedName>
        <fullName evidence="3">SRPBCC domain-containing protein</fullName>
    </submittedName>
</protein>
<dbReference type="Pfam" id="PF08327">
    <property type="entry name" value="AHSA1"/>
    <property type="match status" value="1"/>
</dbReference>
<dbReference type="Gene3D" id="3.30.530.20">
    <property type="match status" value="1"/>
</dbReference>
<dbReference type="EMBL" id="JACJVP010000007">
    <property type="protein sequence ID" value="MBB6670337.1"/>
    <property type="molecule type" value="Genomic_DNA"/>
</dbReference>
<evidence type="ECO:0000259" key="2">
    <source>
        <dbReference type="Pfam" id="PF08327"/>
    </source>
</evidence>
<reference evidence="3 4" key="1">
    <citation type="submission" date="2020-08" db="EMBL/GenBank/DDBJ databases">
        <title>Cohnella phylogeny.</title>
        <authorList>
            <person name="Dunlap C."/>
        </authorList>
    </citation>
    <scope>NUCLEOTIDE SEQUENCE [LARGE SCALE GENOMIC DNA]</scope>
    <source>
        <strain evidence="3 4">DSM 28246</strain>
    </source>
</reference>
<sequence>MTAHDAANRIFMRVEGRELTLERTFNAPRTLVFKTFSDVEHLKRWFGPKGWTLSVTSFDFRPGGVWHYCMKCVDESQEHYGFESWGRADYHEIAEPERIFYSDAFSDAEGNITEGMPVAMITLSFVEEEGKTKLINHAQYASSDALQAVLDMGMFEGISSTWARLDELLAELQ</sequence>
<dbReference type="RefSeq" id="WP_185141772.1">
    <property type="nucleotide sequence ID" value="NZ_JACJVP010000007.1"/>
</dbReference>
<feature type="domain" description="Activator of Hsp90 ATPase homologue 1/2-like C-terminal" evidence="2">
    <location>
        <begin position="26"/>
        <end position="169"/>
    </location>
</feature>
<evidence type="ECO:0000256" key="1">
    <source>
        <dbReference type="ARBA" id="ARBA00006817"/>
    </source>
</evidence>